<name>A0ABU4JNT3_9CLOT</name>
<dbReference type="InterPro" id="IPR005642">
    <property type="entry name" value="LysO"/>
</dbReference>
<dbReference type="Pfam" id="PF03956">
    <property type="entry name" value="Lys_export"/>
    <property type="match status" value="1"/>
</dbReference>
<dbReference type="EMBL" id="JARUJP010000001">
    <property type="protein sequence ID" value="MDW8799765.1"/>
    <property type="molecule type" value="Genomic_DNA"/>
</dbReference>
<gene>
    <name evidence="2" type="ORF">P8V03_01180</name>
</gene>
<keyword evidence="1" id="KW-1133">Transmembrane helix</keyword>
<dbReference type="PANTHER" id="PTHR35804:SF1">
    <property type="entry name" value="LYSINE EXPORTER LYSO"/>
    <property type="match status" value="1"/>
</dbReference>
<dbReference type="PANTHER" id="PTHR35804">
    <property type="entry name" value="LYSINE EXPORTER LYSO"/>
    <property type="match status" value="1"/>
</dbReference>
<feature type="transmembrane region" description="Helical" evidence="1">
    <location>
        <begin position="61"/>
        <end position="88"/>
    </location>
</feature>
<keyword evidence="1" id="KW-0812">Transmembrane</keyword>
<reference evidence="2 3" key="1">
    <citation type="submission" date="2023-04" db="EMBL/GenBank/DDBJ databases">
        <title>Clostridium tannerae sp. nov., isolated from the fecal material of an alpaca.</title>
        <authorList>
            <person name="Miller S."/>
            <person name="Hendry M."/>
            <person name="King J."/>
            <person name="Sankaranarayanan K."/>
            <person name="Lawson P.A."/>
        </authorList>
    </citation>
    <scope>NUCLEOTIDE SEQUENCE [LARGE SCALE GENOMIC DNA]</scope>
    <source>
        <strain evidence="2 3">A1-XYC3</strain>
    </source>
</reference>
<accession>A0ABU4JNT3</accession>
<comment type="caution">
    <text evidence="2">The sequence shown here is derived from an EMBL/GenBank/DDBJ whole genome shotgun (WGS) entry which is preliminary data.</text>
</comment>
<organism evidence="2 3">
    <name type="scientific">Clostridium tanneri</name>
    <dbReference type="NCBI Taxonomy" id="3037988"/>
    <lineage>
        <taxon>Bacteria</taxon>
        <taxon>Bacillati</taxon>
        <taxon>Bacillota</taxon>
        <taxon>Clostridia</taxon>
        <taxon>Eubacteriales</taxon>
        <taxon>Clostridiaceae</taxon>
        <taxon>Clostridium</taxon>
    </lineage>
</organism>
<keyword evidence="3" id="KW-1185">Reference proteome</keyword>
<evidence type="ECO:0000313" key="2">
    <source>
        <dbReference type="EMBL" id="MDW8799765.1"/>
    </source>
</evidence>
<sequence>MTKIILVAVTLGMLCGYLLLPESFIGNLNTLSTIALNFLILSVGIDVGSNKNLLSDLKKNGIGIILIPICIVLGSLVGGLMTALIYGLPLKSSLSIASGFGWYSLSGILLTNLENAQVGTIAFLTNVFRELIAVILIPILATKLNHYTAIAPAGATSMDTTLPLIAKATTPQIAVVSFLNGAILTSLVPILITFFYTL</sequence>
<proteinExistence type="predicted"/>
<evidence type="ECO:0000256" key="1">
    <source>
        <dbReference type="SAM" id="Phobius"/>
    </source>
</evidence>
<feature type="transmembrane region" description="Helical" evidence="1">
    <location>
        <begin position="31"/>
        <end position="49"/>
    </location>
</feature>
<feature type="transmembrane region" description="Helical" evidence="1">
    <location>
        <begin position="173"/>
        <end position="196"/>
    </location>
</feature>
<dbReference type="Proteomes" id="UP001281656">
    <property type="component" value="Unassembled WGS sequence"/>
</dbReference>
<feature type="transmembrane region" description="Helical" evidence="1">
    <location>
        <begin position="94"/>
        <end position="113"/>
    </location>
</feature>
<dbReference type="RefSeq" id="WP_318796451.1">
    <property type="nucleotide sequence ID" value="NZ_JARUJP010000001.1"/>
</dbReference>
<keyword evidence="1" id="KW-0472">Membrane</keyword>
<feature type="transmembrane region" description="Helical" evidence="1">
    <location>
        <begin position="120"/>
        <end position="141"/>
    </location>
</feature>
<evidence type="ECO:0000313" key="3">
    <source>
        <dbReference type="Proteomes" id="UP001281656"/>
    </source>
</evidence>
<protein>
    <submittedName>
        <fullName evidence="2">Lysine exporter LysO family protein</fullName>
    </submittedName>
</protein>